<gene>
    <name evidence="1" type="ORF">BLS_000625</name>
    <name evidence="2" type="ORF">EG328_003942</name>
</gene>
<dbReference type="EMBL" id="WNWS01000222">
    <property type="protein sequence ID" value="KAE9974297.1"/>
    <property type="molecule type" value="Genomic_DNA"/>
</dbReference>
<evidence type="ECO:0000313" key="2">
    <source>
        <dbReference type="EMBL" id="KAE9974297.1"/>
    </source>
</evidence>
<protein>
    <submittedName>
        <fullName evidence="2">Uncharacterized protein</fullName>
    </submittedName>
</protein>
<dbReference type="Proteomes" id="UP000433883">
    <property type="component" value="Unassembled WGS sequence"/>
</dbReference>
<comment type="caution">
    <text evidence="2">The sequence shown here is derived from an EMBL/GenBank/DDBJ whole genome shotgun (WGS) entry which is preliminary data.</text>
</comment>
<dbReference type="OrthoDB" id="10349918at2759"/>
<reference evidence="2 3" key="1">
    <citation type="submission" date="2018-12" db="EMBL/GenBank/DDBJ databases">
        <title>Venturia inaequalis Genome Resource.</title>
        <authorList>
            <person name="Lichtner F.J."/>
        </authorList>
    </citation>
    <scope>NUCLEOTIDE SEQUENCE [LARGE SCALE GENOMIC DNA]</scope>
    <source>
        <strain evidence="2 3">120213</strain>
        <strain evidence="1">Bline_iso_100314</strain>
    </source>
</reference>
<sequence>MSSLATIQVHETFHHPDAGPNLPRITWPTPEPYLQPYPGNCTTSHSRIHKCIAVQLMYSNGDWHPKRNHVLHLAPDSNIQAILINDLSAQFGIVLAPGQENLIRVCDNNSPLPLRRPLRYRDIDAYPGNILVVHLLPKIVNFRIEHERNFHQHGYQLHVEISAHDSLLEIKHAIHEALQLGTANGTVQFQDRRRNNIEPTWSNFPHSPDPLVETMRPMRLVVVSGESLPSIPVPAATDYEATVQHNWKDVNADYCVQAYIRPGTNDADLPDTKNRTIEPGHVDYLDFNEFSSNVAVRLARLSNFTPGNRELARRLLWYIVKNRNEGHSREADIAEVLRDDLDVAITHMGNFNRRYGRDLDDEDRDAIIEAGKEAEDLLDVQGYYLDGDELEDLLRYQHIYAEKYHADRRQAQLEYDYP</sequence>
<dbReference type="Proteomes" id="UP000447873">
    <property type="component" value="Unassembled WGS sequence"/>
</dbReference>
<evidence type="ECO:0000313" key="1">
    <source>
        <dbReference type="EMBL" id="KAE9962229.1"/>
    </source>
</evidence>
<organism evidence="2 3">
    <name type="scientific">Venturia inaequalis</name>
    <name type="common">Apple scab fungus</name>
    <dbReference type="NCBI Taxonomy" id="5025"/>
    <lineage>
        <taxon>Eukaryota</taxon>
        <taxon>Fungi</taxon>
        <taxon>Dikarya</taxon>
        <taxon>Ascomycota</taxon>
        <taxon>Pezizomycotina</taxon>
        <taxon>Dothideomycetes</taxon>
        <taxon>Pleosporomycetidae</taxon>
        <taxon>Venturiales</taxon>
        <taxon>Venturiaceae</taxon>
        <taxon>Venturia</taxon>
    </lineage>
</organism>
<dbReference type="AlphaFoldDB" id="A0A8H3UNT0"/>
<accession>A0A8H3UNT0</accession>
<name>A0A8H3UNT0_VENIN</name>
<dbReference type="EMBL" id="WNWQ01001117">
    <property type="protein sequence ID" value="KAE9962229.1"/>
    <property type="molecule type" value="Genomic_DNA"/>
</dbReference>
<evidence type="ECO:0000313" key="3">
    <source>
        <dbReference type="Proteomes" id="UP000447873"/>
    </source>
</evidence>
<proteinExistence type="predicted"/>